<dbReference type="InterPro" id="IPR036513">
    <property type="entry name" value="STAS_dom_sf"/>
</dbReference>
<accession>A0A106BKR0</accession>
<dbReference type="Proteomes" id="UP000064243">
    <property type="component" value="Unassembled WGS sequence"/>
</dbReference>
<gene>
    <name evidence="1" type="ORF">ABW22_12870</name>
</gene>
<keyword evidence="2" id="KW-1185">Reference proteome</keyword>
<name>A0A106BKR0_THIDE</name>
<dbReference type="Gene3D" id="3.40.50.10600">
    <property type="entry name" value="SpoIIaa-like domains"/>
    <property type="match status" value="1"/>
</dbReference>
<dbReference type="InterPro" id="IPR021866">
    <property type="entry name" value="SpoIIAA-like"/>
</dbReference>
<reference evidence="1 2" key="1">
    <citation type="journal article" date="2015" name="Appl. Environ. Microbiol.">
        <title>Aerobic and Anaerobic Thiosulfate Oxidation by a Cold-Adapted, Subglacial Chemoautotroph.</title>
        <authorList>
            <person name="Harrold Z.R."/>
            <person name="Skidmore M.L."/>
            <person name="Hamilton T.L."/>
            <person name="Desch L."/>
            <person name="Amada K."/>
            <person name="van Gelder W."/>
            <person name="Glover K."/>
            <person name="Roden E.E."/>
            <person name="Boyd E.S."/>
        </authorList>
    </citation>
    <scope>NUCLEOTIDE SEQUENCE [LARGE SCALE GENOMIC DNA]</scope>
    <source>
        <strain evidence="1 2">RG</strain>
    </source>
</reference>
<evidence type="ECO:0000313" key="1">
    <source>
        <dbReference type="EMBL" id="KVW94275.1"/>
    </source>
</evidence>
<dbReference type="STRING" id="1123392.GCA_000376425_02787"/>
<protein>
    <recommendedName>
        <fullName evidence="3">STAS/SEC14 domain-containing protein</fullName>
    </recommendedName>
</protein>
<dbReference type="OrthoDB" id="8562463at2"/>
<dbReference type="RefSeq" id="WP_059757342.1">
    <property type="nucleotide sequence ID" value="NZ_LDUG01000036.1"/>
</dbReference>
<dbReference type="SUPFAM" id="SSF52091">
    <property type="entry name" value="SpoIIaa-like"/>
    <property type="match status" value="1"/>
</dbReference>
<sequence>MISLNTKDNQIAVTVMGQFTLDDYREFEQAVCYGIQFQGKVNLLFDLRDMLSYSVDVAWEELKFSREHKNDFGRIAILTGDEWVAWSMWVNRLFMSADIRLFDELELAQAWVAGAELPAVAG</sequence>
<evidence type="ECO:0008006" key="3">
    <source>
        <dbReference type="Google" id="ProtNLM"/>
    </source>
</evidence>
<dbReference type="PATRIC" id="fig|36861.3.peg.2359"/>
<dbReference type="Pfam" id="PF11964">
    <property type="entry name" value="SpoIIAA-like"/>
    <property type="match status" value="1"/>
</dbReference>
<dbReference type="eggNOG" id="ENOG5032SUS">
    <property type="taxonomic scope" value="Bacteria"/>
</dbReference>
<evidence type="ECO:0000313" key="2">
    <source>
        <dbReference type="Proteomes" id="UP000064243"/>
    </source>
</evidence>
<dbReference type="EMBL" id="LDUG01000036">
    <property type="protein sequence ID" value="KVW94275.1"/>
    <property type="molecule type" value="Genomic_DNA"/>
</dbReference>
<proteinExistence type="predicted"/>
<dbReference type="InterPro" id="IPR038396">
    <property type="entry name" value="SpoIIAA-like_sf"/>
</dbReference>
<organism evidence="1 2">
    <name type="scientific">Thiobacillus denitrificans</name>
    <dbReference type="NCBI Taxonomy" id="36861"/>
    <lineage>
        <taxon>Bacteria</taxon>
        <taxon>Pseudomonadati</taxon>
        <taxon>Pseudomonadota</taxon>
        <taxon>Betaproteobacteria</taxon>
        <taxon>Nitrosomonadales</taxon>
        <taxon>Thiobacillaceae</taxon>
        <taxon>Thiobacillus</taxon>
    </lineage>
</organism>
<dbReference type="AlphaFoldDB" id="A0A106BKR0"/>
<comment type="caution">
    <text evidence="1">The sequence shown here is derived from an EMBL/GenBank/DDBJ whole genome shotgun (WGS) entry which is preliminary data.</text>
</comment>